<keyword evidence="2" id="KW-1185">Reference proteome</keyword>
<dbReference type="Proteomes" id="UP000245754">
    <property type="component" value="Unassembled WGS sequence"/>
</dbReference>
<accession>A0A316EX61</accession>
<comment type="caution">
    <text evidence="1">The sequence shown here is derived from an EMBL/GenBank/DDBJ whole genome shotgun (WGS) entry which is preliminary data.</text>
</comment>
<evidence type="ECO:0000313" key="1">
    <source>
        <dbReference type="EMBL" id="PWK35533.1"/>
    </source>
</evidence>
<dbReference type="AlphaFoldDB" id="A0A316EX61"/>
<dbReference type="EMBL" id="QGGT01000002">
    <property type="protein sequence ID" value="PWK35533.1"/>
    <property type="molecule type" value="Genomic_DNA"/>
</dbReference>
<protein>
    <submittedName>
        <fullName evidence="1">Uncharacterized protein</fullName>
    </submittedName>
</protein>
<organism evidence="1 2">
    <name type="scientific">Cupriavidus plantarum</name>
    <dbReference type="NCBI Taxonomy" id="942865"/>
    <lineage>
        <taxon>Bacteria</taxon>
        <taxon>Pseudomonadati</taxon>
        <taxon>Pseudomonadota</taxon>
        <taxon>Betaproteobacteria</taxon>
        <taxon>Burkholderiales</taxon>
        <taxon>Burkholderiaceae</taxon>
        <taxon>Cupriavidus</taxon>
    </lineage>
</organism>
<evidence type="ECO:0000313" key="2">
    <source>
        <dbReference type="Proteomes" id="UP000245754"/>
    </source>
</evidence>
<name>A0A316EX61_9BURK</name>
<sequence length="102" mass="11722">MRRLQKVNECRIHWQSLDLNRVKAVNHDQLAGLQIADAVATSAYYAVNMSQYGETEDRYLRLLARNLYRARNGSVDGYGLKFWCSDAMEGERQRVLAAVRGE</sequence>
<reference evidence="1 2" key="1">
    <citation type="submission" date="2018-05" db="EMBL/GenBank/DDBJ databases">
        <title>Genomic Encyclopedia of Type Strains, Phase IV (KMG-V): Genome sequencing to study the core and pangenomes of soil and plant-associated prokaryotes.</title>
        <authorList>
            <person name="Whitman W."/>
        </authorList>
    </citation>
    <scope>NUCLEOTIDE SEQUENCE [LARGE SCALE GENOMIC DNA]</scope>
    <source>
        <strain evidence="1 2">SLV-132</strain>
    </source>
</reference>
<proteinExistence type="predicted"/>
<gene>
    <name evidence="1" type="ORF">C7419_102811</name>
</gene>